<evidence type="ECO:0000259" key="3">
    <source>
        <dbReference type="PROSITE" id="PS51173"/>
    </source>
</evidence>
<keyword evidence="2" id="KW-0472">Membrane</keyword>
<feature type="compositionally biased region" description="Acidic residues" evidence="1">
    <location>
        <begin position="52"/>
        <end position="63"/>
    </location>
</feature>
<feature type="transmembrane region" description="Helical" evidence="2">
    <location>
        <begin position="158"/>
        <end position="180"/>
    </location>
</feature>
<keyword evidence="2" id="KW-0812">Transmembrane</keyword>
<dbReference type="PROSITE" id="PS51173">
    <property type="entry name" value="CBM2"/>
    <property type="match status" value="1"/>
</dbReference>
<accession>A0A2P4UHW2</accession>
<dbReference type="AlphaFoldDB" id="A0A2P4UHW2"/>
<dbReference type="GO" id="GO:0004553">
    <property type="term" value="F:hydrolase activity, hydrolyzing O-glycosyl compounds"/>
    <property type="evidence" value="ECO:0007669"/>
    <property type="project" value="InterPro"/>
</dbReference>
<dbReference type="RefSeq" id="WP_103563715.1">
    <property type="nucleotide sequence ID" value="NZ_MTBP01000002.1"/>
</dbReference>
<keyword evidence="5" id="KW-1185">Reference proteome</keyword>
<reference evidence="4 5" key="1">
    <citation type="journal article" date="2017" name="Chemistry">
        <title>Isolation, Biosynthesis and Chemical Modifications of Rubterolones A-F: Rare Tropolone Alkaloids from Actinomadura sp. 5-2.</title>
        <authorList>
            <person name="Guo H."/>
            <person name="Benndorf R."/>
            <person name="Leichnitz D."/>
            <person name="Klassen J.L."/>
            <person name="Vollmers J."/>
            <person name="Gorls H."/>
            <person name="Steinacker M."/>
            <person name="Weigel C."/>
            <person name="Dahse H.M."/>
            <person name="Kaster A.K."/>
            <person name="de Beer Z.W."/>
            <person name="Poulsen M."/>
            <person name="Beemelmanns C."/>
        </authorList>
    </citation>
    <scope>NUCLEOTIDE SEQUENCE [LARGE SCALE GENOMIC DNA]</scope>
    <source>
        <strain evidence="4 5">5-2</strain>
    </source>
</reference>
<evidence type="ECO:0000313" key="5">
    <source>
        <dbReference type="Proteomes" id="UP000242367"/>
    </source>
</evidence>
<dbReference type="Pfam" id="PF00553">
    <property type="entry name" value="CBM_2"/>
    <property type="match status" value="1"/>
</dbReference>
<feature type="domain" description="CBM2" evidence="3">
    <location>
        <begin position="246"/>
        <end position="352"/>
    </location>
</feature>
<evidence type="ECO:0000313" key="4">
    <source>
        <dbReference type="EMBL" id="POM24606.1"/>
    </source>
</evidence>
<dbReference type="EMBL" id="MTBP01000002">
    <property type="protein sequence ID" value="POM24606.1"/>
    <property type="molecule type" value="Genomic_DNA"/>
</dbReference>
<feature type="compositionally biased region" description="Pro residues" evidence="1">
    <location>
        <begin position="104"/>
        <end position="116"/>
    </location>
</feature>
<proteinExistence type="predicted"/>
<dbReference type="Gene3D" id="2.60.40.290">
    <property type="match status" value="1"/>
</dbReference>
<feature type="region of interest" description="Disordered" evidence="1">
    <location>
        <begin position="1"/>
        <end position="149"/>
    </location>
</feature>
<sequence>MSGEESGYVPPDHRTTAEFALPGAPAADETLTDAPPATLTDAPLTGATVTDLPEDDPEPDEDAPATIVDRPVPEPGPWTAQFGAEDAAEPPAPPPVPVVAAGAAPPPPRPEVPGPPAAHAAPLPVPPVGHAAPPPDATLAPGLAPVPPPGPSGGRRGLLIGGGAALVLLLLIVGGVLVFANRSGDGTPKGGASVAAPPASPSGTASEEPGAPVAEPTGTPPVVTPTVGEPGVEPTPGEPTPGEPPAPVVTGSGGVTYQLVEQDAGYYEGRIVFTNTTGKPLAKWKLTFSAPDGNVKNVWGGRLVHGGAKAEIQQAPGAAPIPAGASFEVRFGVEGTPATPRDCRVNGRSCGF</sequence>
<dbReference type="SUPFAM" id="SSF49384">
    <property type="entry name" value="Carbohydrate-binding domain"/>
    <property type="match status" value="1"/>
</dbReference>
<gene>
    <name evidence="4" type="ORF">BTM25_32400</name>
</gene>
<dbReference type="InterPro" id="IPR001919">
    <property type="entry name" value="CBD2"/>
</dbReference>
<feature type="compositionally biased region" description="Pro residues" evidence="1">
    <location>
        <begin position="236"/>
        <end position="247"/>
    </location>
</feature>
<comment type="caution">
    <text evidence="4">The sequence shown here is derived from an EMBL/GenBank/DDBJ whole genome shotgun (WGS) entry which is preliminary data.</text>
</comment>
<dbReference type="SMART" id="SM00637">
    <property type="entry name" value="CBD_II"/>
    <property type="match status" value="1"/>
</dbReference>
<feature type="region of interest" description="Disordered" evidence="1">
    <location>
        <begin position="187"/>
        <end position="251"/>
    </location>
</feature>
<dbReference type="Proteomes" id="UP000242367">
    <property type="component" value="Unassembled WGS sequence"/>
</dbReference>
<evidence type="ECO:0000256" key="1">
    <source>
        <dbReference type="SAM" id="MobiDB-lite"/>
    </source>
</evidence>
<dbReference type="PRINTS" id="PR01217">
    <property type="entry name" value="PRICHEXTENSN"/>
</dbReference>
<feature type="compositionally biased region" description="Low complexity" evidence="1">
    <location>
        <begin position="224"/>
        <end position="235"/>
    </location>
</feature>
<dbReference type="InterPro" id="IPR012291">
    <property type="entry name" value="CBM2_carb-bd_dom_sf"/>
</dbReference>
<protein>
    <submittedName>
        <fullName evidence="4">Cellulose binding domain protein</fullName>
    </submittedName>
</protein>
<evidence type="ECO:0000256" key="2">
    <source>
        <dbReference type="SAM" id="Phobius"/>
    </source>
</evidence>
<dbReference type="InterPro" id="IPR008965">
    <property type="entry name" value="CBM2/CBM3_carb-bd_dom_sf"/>
</dbReference>
<dbReference type="GO" id="GO:0030247">
    <property type="term" value="F:polysaccharide binding"/>
    <property type="evidence" value="ECO:0007669"/>
    <property type="project" value="UniProtKB-UniRule"/>
</dbReference>
<name>A0A2P4UHW2_9ACTN</name>
<dbReference type="GO" id="GO:0005975">
    <property type="term" value="P:carbohydrate metabolic process"/>
    <property type="evidence" value="ECO:0007669"/>
    <property type="project" value="InterPro"/>
</dbReference>
<feature type="compositionally biased region" description="Pro residues" evidence="1">
    <location>
        <begin position="123"/>
        <end position="136"/>
    </location>
</feature>
<feature type="compositionally biased region" description="Low complexity" evidence="1">
    <location>
        <begin position="190"/>
        <end position="217"/>
    </location>
</feature>
<keyword evidence="2" id="KW-1133">Transmembrane helix</keyword>
<organism evidence="4 5">
    <name type="scientific">Actinomadura rubteroloni</name>
    <dbReference type="NCBI Taxonomy" id="1926885"/>
    <lineage>
        <taxon>Bacteria</taxon>
        <taxon>Bacillati</taxon>
        <taxon>Actinomycetota</taxon>
        <taxon>Actinomycetes</taxon>
        <taxon>Streptosporangiales</taxon>
        <taxon>Thermomonosporaceae</taxon>
        <taxon>Actinomadura</taxon>
    </lineage>
</organism>